<name>A0ABD0U532_DENTH</name>
<dbReference type="InterPro" id="IPR040256">
    <property type="entry name" value="At4g02000-like"/>
</dbReference>
<keyword evidence="1" id="KW-0472">Membrane</keyword>
<evidence type="ECO:0000313" key="4">
    <source>
        <dbReference type="EMBL" id="KAL0907379.1"/>
    </source>
</evidence>
<dbReference type="InterPro" id="IPR025558">
    <property type="entry name" value="DUF4283"/>
</dbReference>
<comment type="caution">
    <text evidence="4">The sequence shown here is derived from an EMBL/GenBank/DDBJ whole genome shotgun (WGS) entry which is preliminary data.</text>
</comment>
<dbReference type="PANTHER" id="PTHR31286">
    <property type="entry name" value="GLYCINE-RICH CELL WALL STRUCTURAL PROTEIN 1.8-LIKE"/>
    <property type="match status" value="1"/>
</dbReference>
<feature type="transmembrane region" description="Helical" evidence="1">
    <location>
        <begin position="582"/>
        <end position="612"/>
    </location>
</feature>
<gene>
    <name evidence="4" type="ORF">M5K25_021785</name>
</gene>
<protein>
    <recommendedName>
        <fullName evidence="3">DUF4283 domain-containing protein</fullName>
    </recommendedName>
</protein>
<evidence type="ECO:0000256" key="1">
    <source>
        <dbReference type="SAM" id="Phobius"/>
    </source>
</evidence>
<evidence type="ECO:0000259" key="3">
    <source>
        <dbReference type="Pfam" id="PF14111"/>
    </source>
</evidence>
<dbReference type="Proteomes" id="UP001552299">
    <property type="component" value="Unassembled WGS sequence"/>
</dbReference>
<proteinExistence type="predicted"/>
<reference evidence="4 5" key="1">
    <citation type="journal article" date="2024" name="Plant Biotechnol. J.">
        <title>Dendrobium thyrsiflorum genome and its molecular insights into genes involved in important horticultural traits.</title>
        <authorList>
            <person name="Chen B."/>
            <person name="Wang J.Y."/>
            <person name="Zheng P.J."/>
            <person name="Li K.L."/>
            <person name="Liang Y.M."/>
            <person name="Chen X.F."/>
            <person name="Zhang C."/>
            <person name="Zhao X."/>
            <person name="He X."/>
            <person name="Zhang G.Q."/>
            <person name="Liu Z.J."/>
            <person name="Xu Q."/>
        </authorList>
    </citation>
    <scope>NUCLEOTIDE SEQUENCE [LARGE SCALE GENOMIC DNA]</scope>
    <source>
        <strain evidence="4">GZMU011</strain>
    </source>
</reference>
<dbReference type="Pfam" id="PF14111">
    <property type="entry name" value="DUF4283"/>
    <property type="match status" value="1"/>
</dbReference>
<feature type="signal peptide" evidence="2">
    <location>
        <begin position="1"/>
        <end position="20"/>
    </location>
</feature>
<organism evidence="4 5">
    <name type="scientific">Dendrobium thyrsiflorum</name>
    <name type="common">Pinecone-like raceme dendrobium</name>
    <name type="synonym">Orchid</name>
    <dbReference type="NCBI Taxonomy" id="117978"/>
    <lineage>
        <taxon>Eukaryota</taxon>
        <taxon>Viridiplantae</taxon>
        <taxon>Streptophyta</taxon>
        <taxon>Embryophyta</taxon>
        <taxon>Tracheophyta</taxon>
        <taxon>Spermatophyta</taxon>
        <taxon>Magnoliopsida</taxon>
        <taxon>Liliopsida</taxon>
        <taxon>Asparagales</taxon>
        <taxon>Orchidaceae</taxon>
        <taxon>Epidendroideae</taxon>
        <taxon>Malaxideae</taxon>
        <taxon>Dendrobiinae</taxon>
        <taxon>Dendrobium</taxon>
    </lineage>
</organism>
<dbReference type="AlphaFoldDB" id="A0ABD0U532"/>
<keyword evidence="1" id="KW-1133">Transmembrane helix</keyword>
<feature type="chain" id="PRO_5044871368" description="DUF4283 domain-containing protein" evidence="2">
    <location>
        <begin position="21"/>
        <end position="617"/>
    </location>
</feature>
<keyword evidence="1" id="KW-0812">Transmembrane</keyword>
<keyword evidence="5" id="KW-1185">Reference proteome</keyword>
<dbReference type="PANTHER" id="PTHR31286:SF179">
    <property type="entry name" value="RNASE H TYPE-1 DOMAIN-CONTAINING PROTEIN"/>
    <property type="match status" value="1"/>
</dbReference>
<accession>A0ABD0U532</accession>
<evidence type="ECO:0000313" key="5">
    <source>
        <dbReference type="Proteomes" id="UP001552299"/>
    </source>
</evidence>
<sequence>MVFGPCFFFLFYLRRLAVIASKPLSDPGFLERSTKSQSFLEALYGSSSDVSFPDIKIASFRGLPSLWISEQEIRALAVSFQFSLVSFFPSKRPSLDSIRRFFFNLKLNGEVSVTLLDPSHVLIKLANDLDYCRVFFYRSYLVYNCYMKLTKWSPLFDVGVESPVIPIWVSFPQLRPHLFSPRILHGLDSIFGKPLKIDTAISAGSRPSVARVLVELDITKSYPDKIWLGPENLGYVQPVSMDEFCSFCASCRCIGHVVGNCCDKILSAPSKALNVMPGSHLESSPVAPVLAAGVIDCKDDDNLRDTIDLVVSDVAELEPVALDPNSGCVGLEGIPSVLPVSDDVSLSLETSGVPLVPPITRNPSAPNVLARPSYVEAVKAASLVLDNVVPGDVHSDVVPCAVVPFVSFGGGGDTPILDKSPINLPVTAPAALVSEEISKAITIPKFVMSDDELRAQVARSVNHSILVQSDWLNLDESPSPRLDGDFDGQLNDDIYSFMVGKVVDQSILISDGKKWKGKSKKILASLYFSGRCFSRVWDNDEVVSAAPLMVGLLETRWFILEGPVWLAGVVADPCLSPPSIRLLIVALVLVVVHAFMGVLFSGLLGVTCQLFWGGCWM</sequence>
<feature type="domain" description="DUF4283" evidence="3">
    <location>
        <begin position="79"/>
        <end position="158"/>
    </location>
</feature>
<evidence type="ECO:0000256" key="2">
    <source>
        <dbReference type="SAM" id="SignalP"/>
    </source>
</evidence>
<keyword evidence="2" id="KW-0732">Signal</keyword>
<dbReference type="EMBL" id="JANQDX010000017">
    <property type="protein sequence ID" value="KAL0907379.1"/>
    <property type="molecule type" value="Genomic_DNA"/>
</dbReference>